<dbReference type="Proteomes" id="UP000093779">
    <property type="component" value="Unassembled WGS sequence"/>
</dbReference>
<proteinExistence type="predicted"/>
<feature type="region of interest" description="Disordered" evidence="1">
    <location>
        <begin position="36"/>
        <end position="59"/>
    </location>
</feature>
<organism evidence="2 3">
    <name type="scientific">Mycolicibacterium conceptionense</name>
    <dbReference type="NCBI Taxonomy" id="451644"/>
    <lineage>
        <taxon>Bacteria</taxon>
        <taxon>Bacillati</taxon>
        <taxon>Actinomycetota</taxon>
        <taxon>Actinomycetes</taxon>
        <taxon>Mycobacteriales</taxon>
        <taxon>Mycobacteriaceae</taxon>
        <taxon>Mycolicibacterium</taxon>
    </lineage>
</organism>
<accession>A0A1A2VKZ8</accession>
<protein>
    <submittedName>
        <fullName evidence="2">Uncharacterized protein</fullName>
    </submittedName>
</protein>
<evidence type="ECO:0000256" key="1">
    <source>
        <dbReference type="SAM" id="MobiDB-lite"/>
    </source>
</evidence>
<dbReference type="EMBL" id="LZHX01000044">
    <property type="protein sequence ID" value="OBF22419.1"/>
    <property type="molecule type" value="Genomic_DNA"/>
</dbReference>
<dbReference type="AlphaFoldDB" id="A0A1A2VKZ8"/>
<gene>
    <name evidence="2" type="ORF">A5726_13410</name>
</gene>
<feature type="compositionally biased region" description="Low complexity" evidence="1">
    <location>
        <begin position="38"/>
        <end position="49"/>
    </location>
</feature>
<name>A0A1A2VKZ8_9MYCO</name>
<evidence type="ECO:0000313" key="3">
    <source>
        <dbReference type="Proteomes" id="UP000093779"/>
    </source>
</evidence>
<evidence type="ECO:0000313" key="2">
    <source>
        <dbReference type="EMBL" id="OBF22419.1"/>
    </source>
</evidence>
<reference evidence="2 3" key="1">
    <citation type="submission" date="2016-06" db="EMBL/GenBank/DDBJ databases">
        <authorList>
            <person name="Kjaerup R.B."/>
            <person name="Dalgaard T.S."/>
            <person name="Juul-Madsen H.R."/>
        </authorList>
    </citation>
    <scope>NUCLEOTIDE SEQUENCE [LARGE SCALE GENOMIC DNA]</scope>
    <source>
        <strain evidence="2 3">ACS1953</strain>
    </source>
</reference>
<sequence>MLVGLSEVRYAVTYGLAAQLHCHFVIMSASADSRQHLSTSTSRGSSPPESSRKGLTDISESSRLPGALMAVMSAISRLCCANGMKGSTPSTLHRVLRPVSNPAPTSAVAQLPPMSAGTPWTVTVGAVPARASVLTSRIAGSSTTNTVVPTGQGS</sequence>
<comment type="caution">
    <text evidence="2">The sequence shown here is derived from an EMBL/GenBank/DDBJ whole genome shotgun (WGS) entry which is preliminary data.</text>
</comment>